<name>A0ABW4FXP6_9PSEU</name>
<keyword evidence="3" id="KW-1185">Reference proteome</keyword>
<feature type="domain" description="Amidase" evidence="1">
    <location>
        <begin position="26"/>
        <end position="443"/>
    </location>
</feature>
<dbReference type="InterPro" id="IPR023631">
    <property type="entry name" value="Amidase_dom"/>
</dbReference>
<evidence type="ECO:0000259" key="1">
    <source>
        <dbReference type="Pfam" id="PF01425"/>
    </source>
</evidence>
<dbReference type="PANTHER" id="PTHR11895:SF173">
    <property type="entry name" value="GLUTAMYL-TRNA AMIDOTRANSFERASE SUBUNIT A"/>
    <property type="match status" value="1"/>
</dbReference>
<dbReference type="SUPFAM" id="SSF75304">
    <property type="entry name" value="Amidase signature (AS) enzymes"/>
    <property type="match status" value="1"/>
</dbReference>
<dbReference type="NCBIfam" id="NF005450">
    <property type="entry name" value="PRK07042.1"/>
    <property type="match status" value="1"/>
</dbReference>
<keyword evidence="2" id="KW-0378">Hydrolase</keyword>
<gene>
    <name evidence="2" type="ORF">ACFSCY_35960</name>
</gene>
<protein>
    <submittedName>
        <fullName evidence="2">Amidase</fullName>
        <ecNumber evidence="2">3.5.1.4</ecNumber>
    </submittedName>
</protein>
<sequence>MDPLLSMSSSQLRTGFASGALTPLDALDATLAQIDAVNGDLKAIVAVDRERATRAAEAAGRRWAAGRPSSVLDGIPVTVKDSVRTVGLPWRHGTAANDGLPDCDGDSPPAARLKEAGAVIVGKTAMPDFGMLASGVSSLYGITRNPWDLKTSPGGSSAGAGASLAAGIGWGSVGSDIAGSVRLPAGHCGLVALKPTQGRIPHLPSSTVRSAGPIARTVAEAAELYSVIAGFDARDELALPPEAFDPGDDLRARAEIRGARVGVLLDMGYGYRAVDEVADVVRRAAETLAAGGASVEQVPPPFEEDPYPALDALFQVRARTEWEAFGERDRRRVLPQLVAWSEGANRLSATDLERAVGAVGRSRDRIARHLAGYDLVLAPVIPVVSFPAESVGLEPERPLAHSGYTCWFNQTGQPAAALCFGMSGGRPVGVQVVGRRFADQRVLAVTRWLEEHRGFEPDWPLVPRGTAVPVAV</sequence>
<dbReference type="PANTHER" id="PTHR11895">
    <property type="entry name" value="TRANSAMIDASE"/>
    <property type="match status" value="1"/>
</dbReference>
<accession>A0ABW4FXP6</accession>
<comment type="caution">
    <text evidence="2">The sequence shown here is derived from an EMBL/GenBank/DDBJ whole genome shotgun (WGS) entry which is preliminary data.</text>
</comment>
<dbReference type="EC" id="3.5.1.4" evidence="2"/>
<dbReference type="EMBL" id="JBHUCP010000045">
    <property type="protein sequence ID" value="MFD1534825.1"/>
    <property type="molecule type" value="Genomic_DNA"/>
</dbReference>
<dbReference type="Pfam" id="PF01425">
    <property type="entry name" value="Amidase"/>
    <property type="match status" value="1"/>
</dbReference>
<dbReference type="GO" id="GO:0004040">
    <property type="term" value="F:amidase activity"/>
    <property type="evidence" value="ECO:0007669"/>
    <property type="project" value="UniProtKB-EC"/>
</dbReference>
<dbReference type="RefSeq" id="WP_343982570.1">
    <property type="nucleotide sequence ID" value="NZ_BAAAJG010000015.1"/>
</dbReference>
<proteinExistence type="predicted"/>
<dbReference type="InterPro" id="IPR000120">
    <property type="entry name" value="Amidase"/>
</dbReference>
<evidence type="ECO:0000313" key="3">
    <source>
        <dbReference type="Proteomes" id="UP001597145"/>
    </source>
</evidence>
<reference evidence="3" key="1">
    <citation type="journal article" date="2019" name="Int. J. Syst. Evol. Microbiol.">
        <title>The Global Catalogue of Microorganisms (GCM) 10K type strain sequencing project: providing services to taxonomists for standard genome sequencing and annotation.</title>
        <authorList>
            <consortium name="The Broad Institute Genomics Platform"/>
            <consortium name="The Broad Institute Genome Sequencing Center for Infectious Disease"/>
            <person name="Wu L."/>
            <person name="Ma J."/>
        </authorList>
    </citation>
    <scope>NUCLEOTIDE SEQUENCE [LARGE SCALE GENOMIC DNA]</scope>
    <source>
        <strain evidence="3">JCM 12165</strain>
    </source>
</reference>
<evidence type="ECO:0000313" key="2">
    <source>
        <dbReference type="EMBL" id="MFD1534825.1"/>
    </source>
</evidence>
<dbReference type="Proteomes" id="UP001597145">
    <property type="component" value="Unassembled WGS sequence"/>
</dbReference>
<organism evidence="2 3">
    <name type="scientific">Pseudonocardia aurantiaca</name>
    <dbReference type="NCBI Taxonomy" id="75290"/>
    <lineage>
        <taxon>Bacteria</taxon>
        <taxon>Bacillati</taxon>
        <taxon>Actinomycetota</taxon>
        <taxon>Actinomycetes</taxon>
        <taxon>Pseudonocardiales</taxon>
        <taxon>Pseudonocardiaceae</taxon>
        <taxon>Pseudonocardia</taxon>
    </lineage>
</organism>
<dbReference type="Gene3D" id="3.90.1300.10">
    <property type="entry name" value="Amidase signature (AS) domain"/>
    <property type="match status" value="1"/>
</dbReference>
<dbReference type="InterPro" id="IPR036928">
    <property type="entry name" value="AS_sf"/>
</dbReference>